<dbReference type="PANTHER" id="PTHR32347">
    <property type="entry name" value="EFFLUX SYSTEM COMPONENT YKNX-RELATED"/>
    <property type="match status" value="1"/>
</dbReference>
<proteinExistence type="predicted"/>
<dbReference type="Gene3D" id="1.10.287.470">
    <property type="entry name" value="Helix hairpin bin"/>
    <property type="match status" value="1"/>
</dbReference>
<keyword evidence="4" id="KW-1133">Transmembrane helix</keyword>
<organism evidence="5 6">
    <name type="scientific">Oricola cellulosilytica</name>
    <dbReference type="NCBI Taxonomy" id="1429082"/>
    <lineage>
        <taxon>Bacteria</taxon>
        <taxon>Pseudomonadati</taxon>
        <taxon>Pseudomonadota</taxon>
        <taxon>Alphaproteobacteria</taxon>
        <taxon>Hyphomicrobiales</taxon>
        <taxon>Ahrensiaceae</taxon>
        <taxon>Oricola</taxon>
    </lineage>
</organism>
<evidence type="ECO:0000256" key="4">
    <source>
        <dbReference type="SAM" id="Phobius"/>
    </source>
</evidence>
<reference evidence="5 6" key="1">
    <citation type="journal article" date="2015" name="Antonie Van Leeuwenhoek">
        <title>Oricola cellulosilytica gen. nov., sp. nov., a cellulose-degrading bacterium of the family Phyllobacteriaceae isolated from surface seashore water, and emended descriptions of Mesorhizobium loti and Phyllobacterium myrsinacearum.</title>
        <authorList>
            <person name="Hameed A."/>
            <person name="Shahina M."/>
            <person name="Lai W.A."/>
            <person name="Lin S.Y."/>
            <person name="Young L.S."/>
            <person name="Liu Y.C."/>
            <person name="Hsu Y.H."/>
            <person name="Young C.C."/>
        </authorList>
    </citation>
    <scope>NUCLEOTIDE SEQUENCE [LARGE SCALE GENOMIC DNA]</scope>
    <source>
        <strain evidence="5 6">KCTC 52183</strain>
    </source>
</reference>
<comment type="caution">
    <text evidence="5">The sequence shown here is derived from an EMBL/GenBank/DDBJ whole genome shotgun (WGS) entry which is preliminary data.</text>
</comment>
<dbReference type="GO" id="GO:0030313">
    <property type="term" value="C:cell envelope"/>
    <property type="evidence" value="ECO:0007669"/>
    <property type="project" value="UniProtKB-SubCell"/>
</dbReference>
<keyword evidence="4" id="KW-0472">Membrane</keyword>
<dbReference type="InterPro" id="IPR050465">
    <property type="entry name" value="UPF0194_transport"/>
</dbReference>
<dbReference type="NCBIfam" id="TIGR02971">
    <property type="entry name" value="heterocyst_DevB"/>
    <property type="match status" value="1"/>
</dbReference>
<dbReference type="SUPFAM" id="SSF56954">
    <property type="entry name" value="Outer membrane efflux proteins (OEP)"/>
    <property type="match status" value="1"/>
</dbReference>
<evidence type="ECO:0000313" key="5">
    <source>
        <dbReference type="EMBL" id="TCD14871.1"/>
    </source>
</evidence>
<accession>A0A4R0PBP4</accession>
<evidence type="ECO:0000256" key="2">
    <source>
        <dbReference type="ARBA" id="ARBA00023054"/>
    </source>
</evidence>
<evidence type="ECO:0000256" key="1">
    <source>
        <dbReference type="ARBA" id="ARBA00004196"/>
    </source>
</evidence>
<gene>
    <name evidence="5" type="ORF">E0D97_04745</name>
</gene>
<dbReference type="Gene3D" id="2.40.30.170">
    <property type="match status" value="1"/>
</dbReference>
<feature type="transmembrane region" description="Helical" evidence="4">
    <location>
        <begin position="45"/>
        <end position="65"/>
    </location>
</feature>
<dbReference type="EMBL" id="SJST01000002">
    <property type="protein sequence ID" value="TCD14871.1"/>
    <property type="molecule type" value="Genomic_DNA"/>
</dbReference>
<keyword evidence="6" id="KW-1185">Reference proteome</keyword>
<keyword evidence="4" id="KW-0812">Transmembrane</keyword>
<dbReference type="InterPro" id="IPR014315">
    <property type="entry name" value="ABC_heterocyst_DevB"/>
</dbReference>
<protein>
    <submittedName>
        <fullName evidence="5">HlyD family efflux transporter periplasmic adaptor subunit</fullName>
    </submittedName>
</protein>
<feature type="coiled-coil region" evidence="3">
    <location>
        <begin position="180"/>
        <end position="280"/>
    </location>
</feature>
<dbReference type="Gene3D" id="2.40.50.100">
    <property type="match status" value="1"/>
</dbReference>
<name>A0A4R0PBP4_9HYPH</name>
<dbReference type="PANTHER" id="PTHR32347:SF27">
    <property type="entry name" value="RND EFFLUX PUMP MEMBRANE FUSION PROTEIN BARREL-SANDWICH DOMAIN-CONTAINING PROTEIN"/>
    <property type="match status" value="1"/>
</dbReference>
<sequence length="412" mass="43716">MNVSMPNKKVTDRPSSTLDLPLVVVERDVGGAPAGKARARLARRVVIIPIAMAVLFSGAVIGMYFQPPALRQFFQITGLVPGGGTGVPIAVPAVTSDEPPTTMRDVVALGRLLPRGKLITVALPFGAGDARIAEMRVREGDRIDAGGVIAVLDNLDQLKSAVDAARATVKVREATLIQTRSAVRASLEEARASLQRAEEAAVNTDADLARAQTLFDRGIITTAALERGRLAATQAERDVERARATVSRFTETSEDLQPDVLVAERSLDAANAELARAERDLSKGYVRAPSTGTVIAVHVRAGEKPGQDGVADIGNIDQMTAELEVYQSMIGRISIGDKVIMEGDALQEPLTGTVSEIGLEVGRQTIVADEPAANTDARVVDVTVELDKDSSQRASRLTNLEVVAHITPGESR</sequence>
<evidence type="ECO:0000313" key="6">
    <source>
        <dbReference type="Proteomes" id="UP000291301"/>
    </source>
</evidence>
<dbReference type="AlphaFoldDB" id="A0A4R0PBP4"/>
<keyword evidence="2 3" id="KW-0175">Coiled coil</keyword>
<comment type="subcellular location">
    <subcellularLocation>
        <location evidence="1">Cell envelope</location>
    </subcellularLocation>
</comment>
<evidence type="ECO:0000256" key="3">
    <source>
        <dbReference type="SAM" id="Coils"/>
    </source>
</evidence>
<dbReference type="Proteomes" id="UP000291301">
    <property type="component" value="Unassembled WGS sequence"/>
</dbReference>